<dbReference type="EMBL" id="JAQQBS010001127">
    <property type="protein sequence ID" value="KAK0169167.1"/>
    <property type="molecule type" value="Genomic_DNA"/>
</dbReference>
<feature type="region of interest" description="Disordered" evidence="1">
    <location>
        <begin position="122"/>
        <end position="147"/>
    </location>
</feature>
<sequence>MTGTPALATVASGVAAAFVALLIQLEVLVEMMSIGTLLAYTLVSTCVLILRYQPHSTNLIELLPQSLRTPCRSPTKETQINGQTSYNKELRPDQLTTALNTIQTTQTELTTNNNGQRVTVRRVKRANSSSPDSDDTYGGEEDDVGLGKDDQYLVSDRTENKFYGSVHAAAAASSCSSAHQYPGTTPIIGPPLNYLQRRLQVLLMFRIKIFLVRNIN</sequence>
<feature type="transmembrane region" description="Helical" evidence="2">
    <location>
        <begin position="31"/>
        <end position="50"/>
    </location>
</feature>
<keyword evidence="2" id="KW-0812">Transmembrane</keyword>
<organism evidence="3 4">
    <name type="scientific">Microctonus aethiopoides</name>
    <dbReference type="NCBI Taxonomy" id="144406"/>
    <lineage>
        <taxon>Eukaryota</taxon>
        <taxon>Metazoa</taxon>
        <taxon>Ecdysozoa</taxon>
        <taxon>Arthropoda</taxon>
        <taxon>Hexapoda</taxon>
        <taxon>Insecta</taxon>
        <taxon>Pterygota</taxon>
        <taxon>Neoptera</taxon>
        <taxon>Endopterygota</taxon>
        <taxon>Hymenoptera</taxon>
        <taxon>Apocrita</taxon>
        <taxon>Ichneumonoidea</taxon>
        <taxon>Braconidae</taxon>
        <taxon>Euphorinae</taxon>
        <taxon>Microctonus</taxon>
    </lineage>
</organism>
<name>A0AA39KPQ6_9HYME</name>
<accession>A0AA39KPQ6</accession>
<evidence type="ECO:0000256" key="1">
    <source>
        <dbReference type="SAM" id="MobiDB-lite"/>
    </source>
</evidence>
<gene>
    <name evidence="3" type="ORF">PV328_012386</name>
</gene>
<keyword evidence="4" id="KW-1185">Reference proteome</keyword>
<comment type="caution">
    <text evidence="3">The sequence shown here is derived from an EMBL/GenBank/DDBJ whole genome shotgun (WGS) entry which is preliminary data.</text>
</comment>
<feature type="transmembrane region" description="Helical" evidence="2">
    <location>
        <begin position="7"/>
        <end position="25"/>
    </location>
</feature>
<dbReference type="PANTHER" id="PTHR43243:SF17">
    <property type="entry name" value="CATIONIC AMINO ACID TRANSPORTER-RELATED"/>
    <property type="match status" value="1"/>
</dbReference>
<reference evidence="3" key="2">
    <citation type="submission" date="2023-03" db="EMBL/GenBank/DDBJ databases">
        <authorList>
            <person name="Inwood S.N."/>
            <person name="Skelly J.G."/>
            <person name="Guhlin J."/>
            <person name="Harrop T.W.R."/>
            <person name="Goldson S.G."/>
            <person name="Dearden P.K."/>
        </authorList>
    </citation>
    <scope>NUCLEOTIDE SEQUENCE</scope>
    <source>
        <strain evidence="3">Irish</strain>
        <tissue evidence="3">Whole body</tissue>
    </source>
</reference>
<proteinExistence type="predicted"/>
<reference evidence="3" key="1">
    <citation type="journal article" date="2023" name="bioRxiv">
        <title>Scaffold-level genome assemblies of two parasitoid biocontrol wasps reveal the parthenogenesis mechanism and an associated novel virus.</title>
        <authorList>
            <person name="Inwood S."/>
            <person name="Skelly J."/>
            <person name="Guhlin J."/>
            <person name="Harrop T."/>
            <person name="Goldson S."/>
            <person name="Dearden P."/>
        </authorList>
    </citation>
    <scope>NUCLEOTIDE SEQUENCE</scope>
    <source>
        <strain evidence="3">Irish</strain>
        <tissue evidence="3">Whole body</tissue>
    </source>
</reference>
<dbReference type="AlphaFoldDB" id="A0AA39KPQ6"/>
<feature type="compositionally biased region" description="Acidic residues" evidence="1">
    <location>
        <begin position="132"/>
        <end position="144"/>
    </location>
</feature>
<keyword evidence="2" id="KW-1133">Transmembrane helix</keyword>
<evidence type="ECO:0000313" key="3">
    <source>
        <dbReference type="EMBL" id="KAK0169167.1"/>
    </source>
</evidence>
<dbReference type="GO" id="GO:0005886">
    <property type="term" value="C:plasma membrane"/>
    <property type="evidence" value="ECO:0007669"/>
    <property type="project" value="TreeGrafter"/>
</dbReference>
<evidence type="ECO:0008006" key="5">
    <source>
        <dbReference type="Google" id="ProtNLM"/>
    </source>
</evidence>
<dbReference type="Gene3D" id="1.20.1740.10">
    <property type="entry name" value="Amino acid/polyamine transporter I"/>
    <property type="match status" value="1"/>
</dbReference>
<dbReference type="GO" id="GO:0015171">
    <property type="term" value="F:amino acid transmembrane transporter activity"/>
    <property type="evidence" value="ECO:0007669"/>
    <property type="project" value="TreeGrafter"/>
</dbReference>
<dbReference type="PANTHER" id="PTHR43243">
    <property type="entry name" value="INNER MEMBRANE TRANSPORTER YGJI-RELATED"/>
    <property type="match status" value="1"/>
</dbReference>
<dbReference type="Proteomes" id="UP001168990">
    <property type="component" value="Unassembled WGS sequence"/>
</dbReference>
<keyword evidence="2" id="KW-0472">Membrane</keyword>
<evidence type="ECO:0000313" key="4">
    <source>
        <dbReference type="Proteomes" id="UP001168990"/>
    </source>
</evidence>
<protein>
    <recommendedName>
        <fullName evidence="5">Cationic amino acid transporter</fullName>
    </recommendedName>
</protein>
<evidence type="ECO:0000256" key="2">
    <source>
        <dbReference type="SAM" id="Phobius"/>
    </source>
</evidence>